<name>A0A9W6BA46_9CHLO</name>
<dbReference type="SUPFAM" id="SSF54534">
    <property type="entry name" value="FKBP-like"/>
    <property type="match status" value="1"/>
</dbReference>
<dbReference type="PANTHER" id="PTHR47833">
    <property type="entry name" value="PHOTOSYNTHETIC NDH SUBUNIT OF LUMENAL LOCATION 4, CHLOROPLASTIC"/>
    <property type="match status" value="1"/>
</dbReference>
<dbReference type="PROSITE" id="PS50059">
    <property type="entry name" value="FKBP_PPIASE"/>
    <property type="match status" value="1"/>
</dbReference>
<gene>
    <name evidence="4" type="primary">PLESTBF000028</name>
    <name evidence="4" type="ORF">PLESTB_000050300</name>
</gene>
<dbReference type="FunFam" id="3.10.50.40:FF:000047">
    <property type="entry name" value="Peptidylprolyl isomerase"/>
    <property type="match status" value="1"/>
</dbReference>
<dbReference type="GO" id="GO:0003755">
    <property type="term" value="F:peptidyl-prolyl cis-trans isomerase activity"/>
    <property type="evidence" value="ECO:0007669"/>
    <property type="project" value="UniProtKB-KW"/>
</dbReference>
<evidence type="ECO:0000313" key="5">
    <source>
        <dbReference type="Proteomes" id="UP001165080"/>
    </source>
</evidence>
<dbReference type="EMBL" id="BRXU01000001">
    <property type="protein sequence ID" value="GLC48020.1"/>
    <property type="molecule type" value="Genomic_DNA"/>
</dbReference>
<protein>
    <recommendedName>
        <fullName evidence="1">peptidylprolyl isomerase</fullName>
        <ecNumber evidence="1">5.2.1.8</ecNumber>
    </recommendedName>
</protein>
<feature type="domain" description="PPIase FKBP-type" evidence="3">
    <location>
        <begin position="104"/>
        <end position="198"/>
    </location>
</feature>
<dbReference type="InterPro" id="IPR001179">
    <property type="entry name" value="PPIase_FKBP_dom"/>
</dbReference>
<dbReference type="Pfam" id="PF00254">
    <property type="entry name" value="FKBP_C"/>
    <property type="match status" value="1"/>
</dbReference>
<evidence type="ECO:0000256" key="2">
    <source>
        <dbReference type="SAM" id="MobiDB-lite"/>
    </source>
</evidence>
<dbReference type="GO" id="GO:0009507">
    <property type="term" value="C:chloroplast"/>
    <property type="evidence" value="ECO:0007669"/>
    <property type="project" value="InterPro"/>
</dbReference>
<dbReference type="Gene3D" id="3.10.50.40">
    <property type="match status" value="1"/>
</dbReference>
<dbReference type="PANTHER" id="PTHR47833:SF2">
    <property type="entry name" value="PEPTIDYLPROLYL ISOMERASE"/>
    <property type="match status" value="1"/>
</dbReference>
<proteinExistence type="predicted"/>
<dbReference type="AlphaFoldDB" id="A0A9W6BA46"/>
<accession>A0A9W6BA46</accession>
<sequence length="198" mass="20870">MMALAMQSRLSSCRLAATKAHRAAPARLLRTTVRASGRSQSSQQAEEPQGGLGRRELLIAAAATLPAMSSFPAVAADAGELNESASGLKWKDVQEGTGPSPVKGSTIKCHYTGRLTNGTVFDSSYNRRQPLSFQIGVGQVIKGWDMGILGAEDIPPMKEGGKRLLVIPSNLGYGARGAGGVIPPNATLEFDVELLPRK</sequence>
<evidence type="ECO:0000259" key="3">
    <source>
        <dbReference type="PROSITE" id="PS50059"/>
    </source>
</evidence>
<keyword evidence="1" id="KW-0697">Rotamase</keyword>
<evidence type="ECO:0000256" key="1">
    <source>
        <dbReference type="PROSITE-ProRule" id="PRU00277"/>
    </source>
</evidence>
<comment type="catalytic activity">
    <reaction evidence="1">
        <text>[protein]-peptidylproline (omega=180) = [protein]-peptidylproline (omega=0)</text>
        <dbReference type="Rhea" id="RHEA:16237"/>
        <dbReference type="Rhea" id="RHEA-COMP:10747"/>
        <dbReference type="Rhea" id="RHEA-COMP:10748"/>
        <dbReference type="ChEBI" id="CHEBI:83833"/>
        <dbReference type="ChEBI" id="CHEBI:83834"/>
        <dbReference type="EC" id="5.2.1.8"/>
    </reaction>
</comment>
<dbReference type="InterPro" id="IPR044183">
    <property type="entry name" value="PNSL4/FKBP13-like"/>
</dbReference>
<organism evidence="4 5">
    <name type="scientific">Pleodorina starrii</name>
    <dbReference type="NCBI Taxonomy" id="330485"/>
    <lineage>
        <taxon>Eukaryota</taxon>
        <taxon>Viridiplantae</taxon>
        <taxon>Chlorophyta</taxon>
        <taxon>core chlorophytes</taxon>
        <taxon>Chlorophyceae</taxon>
        <taxon>CS clade</taxon>
        <taxon>Chlamydomonadales</taxon>
        <taxon>Volvocaceae</taxon>
        <taxon>Pleodorina</taxon>
    </lineage>
</organism>
<dbReference type="Proteomes" id="UP001165080">
    <property type="component" value="Unassembled WGS sequence"/>
</dbReference>
<keyword evidence="5" id="KW-1185">Reference proteome</keyword>
<feature type="region of interest" description="Disordered" evidence="2">
    <location>
        <begin position="32"/>
        <end position="53"/>
    </location>
</feature>
<keyword evidence="1" id="KW-0413">Isomerase</keyword>
<dbReference type="InterPro" id="IPR046357">
    <property type="entry name" value="PPIase_dom_sf"/>
</dbReference>
<evidence type="ECO:0000313" key="4">
    <source>
        <dbReference type="EMBL" id="GLC48020.1"/>
    </source>
</evidence>
<comment type="caution">
    <text evidence="4">The sequence shown here is derived from an EMBL/GenBank/DDBJ whole genome shotgun (WGS) entry which is preliminary data.</text>
</comment>
<reference evidence="4 5" key="1">
    <citation type="journal article" date="2023" name="Commun. Biol.">
        <title>Reorganization of the ancestral sex-determining regions during the evolution of trioecy in Pleodorina starrii.</title>
        <authorList>
            <person name="Takahashi K."/>
            <person name="Suzuki S."/>
            <person name="Kawai-Toyooka H."/>
            <person name="Yamamoto K."/>
            <person name="Hamaji T."/>
            <person name="Ootsuki R."/>
            <person name="Yamaguchi H."/>
            <person name="Kawachi M."/>
            <person name="Higashiyama T."/>
            <person name="Nozaki H."/>
        </authorList>
    </citation>
    <scope>NUCLEOTIDE SEQUENCE [LARGE SCALE GENOMIC DNA]</scope>
    <source>
        <strain evidence="4 5">NIES-4479</strain>
    </source>
</reference>
<dbReference type="EC" id="5.2.1.8" evidence="1"/>